<feature type="transmembrane region" description="Helical" evidence="5">
    <location>
        <begin position="398"/>
        <end position="418"/>
    </location>
</feature>
<evidence type="ECO:0000256" key="4">
    <source>
        <dbReference type="ARBA" id="ARBA00023136"/>
    </source>
</evidence>
<proteinExistence type="predicted"/>
<dbReference type="RefSeq" id="XP_021880524.1">
    <property type="nucleotide sequence ID" value="XM_022022087.1"/>
</dbReference>
<dbReference type="GeneID" id="33563931"/>
<keyword evidence="7" id="KW-1185">Reference proteome</keyword>
<comment type="subcellular location">
    <subcellularLocation>
        <location evidence="1">Membrane</location>
        <topology evidence="1">Multi-pass membrane protein</topology>
    </subcellularLocation>
</comment>
<keyword evidence="2 5" id="KW-0812">Transmembrane</keyword>
<evidence type="ECO:0000256" key="2">
    <source>
        <dbReference type="ARBA" id="ARBA00022692"/>
    </source>
</evidence>
<keyword evidence="3 5" id="KW-1133">Transmembrane helix</keyword>
<evidence type="ECO:0000256" key="1">
    <source>
        <dbReference type="ARBA" id="ARBA00004141"/>
    </source>
</evidence>
<protein>
    <submittedName>
        <fullName evidence="6">Zinc/iron permease</fullName>
    </submittedName>
</protein>
<dbReference type="STRING" id="64571.A0A1Y2GMK8"/>
<reference evidence="6 7" key="1">
    <citation type="submission" date="2016-07" db="EMBL/GenBank/DDBJ databases">
        <title>Pervasive Adenine N6-methylation of Active Genes in Fungi.</title>
        <authorList>
            <consortium name="DOE Joint Genome Institute"/>
            <person name="Mondo S.J."/>
            <person name="Dannebaum R.O."/>
            <person name="Kuo R.C."/>
            <person name="Labutti K."/>
            <person name="Haridas S."/>
            <person name="Kuo A."/>
            <person name="Salamov A."/>
            <person name="Ahrendt S.R."/>
            <person name="Lipzen A."/>
            <person name="Sullivan W."/>
            <person name="Andreopoulos W.B."/>
            <person name="Clum A."/>
            <person name="Lindquist E."/>
            <person name="Daum C."/>
            <person name="Ramamoorthy G.K."/>
            <person name="Gryganskyi A."/>
            <person name="Culley D."/>
            <person name="Magnuson J.K."/>
            <person name="James T.Y."/>
            <person name="O'Malley M.A."/>
            <person name="Stajich J.E."/>
            <person name="Spatafora J.W."/>
            <person name="Visel A."/>
            <person name="Grigoriev I.V."/>
        </authorList>
    </citation>
    <scope>NUCLEOTIDE SEQUENCE [LARGE SCALE GENOMIC DNA]</scope>
    <source>
        <strain evidence="6 7">NRRL 3116</strain>
    </source>
</reference>
<dbReference type="InParanoid" id="A0A1Y2GMK8"/>
<comment type="caution">
    <text evidence="6">The sequence shown here is derived from an EMBL/GenBank/DDBJ whole genome shotgun (WGS) entry which is preliminary data.</text>
</comment>
<feature type="transmembrane region" description="Helical" evidence="5">
    <location>
        <begin position="364"/>
        <end position="386"/>
    </location>
</feature>
<dbReference type="GO" id="GO:0005385">
    <property type="term" value="F:zinc ion transmembrane transporter activity"/>
    <property type="evidence" value="ECO:0007669"/>
    <property type="project" value="TreeGrafter"/>
</dbReference>
<feature type="transmembrane region" description="Helical" evidence="5">
    <location>
        <begin position="136"/>
        <end position="158"/>
    </location>
</feature>
<sequence>MASSTFSSFHLKGGYGSLFQNECSNESQGFEGYPSGENLQPYNLDLHIIGVFIILAASTTGVFMPVMASCIRHRCRSYHHLYPSHSTRYLFPEKLLILGKHFGTGIILATAFIHMMPTAMSNLSSPCLSSFFSENYTALGGLFILSSSLFMHWMEFVAVERTQKRLQEAAVLEGLLISPVPNHKTHQEDICSCAERDVGRIDVDLDDLGTTGLATVPCSRHIATILNETICKQQACTSVSSCDLDHSIIVGELNGADSLSPSRSPLKASALSNPPSCKKKLKIQFASYGTIPIVKNDHDAQDITKLTAHHHRRCLKETGHSHVHDLELLDGSQRRISTYILEAGIAAHSVIVGISLGVSSGTEFLGLLAALAFHQFFEGFALGARIADLEFEKTYTHYLLALVFSLTMPIGAAIGIGISSSYNPYSASTILIEGIFDAISTGILLYMGYVNLLAVEFNMNGEIRKESTKVKSMCFISLWTGVAAMAIIGVYA</sequence>
<dbReference type="PANTHER" id="PTHR11040">
    <property type="entry name" value="ZINC/IRON TRANSPORTER"/>
    <property type="match status" value="1"/>
</dbReference>
<evidence type="ECO:0000313" key="7">
    <source>
        <dbReference type="Proteomes" id="UP000193648"/>
    </source>
</evidence>
<feature type="transmembrane region" description="Helical" evidence="5">
    <location>
        <begin position="339"/>
        <end position="358"/>
    </location>
</feature>
<evidence type="ECO:0000256" key="5">
    <source>
        <dbReference type="SAM" id="Phobius"/>
    </source>
</evidence>
<feature type="transmembrane region" description="Helical" evidence="5">
    <location>
        <begin position="95"/>
        <end position="116"/>
    </location>
</feature>
<accession>A0A1Y2GMK8</accession>
<keyword evidence="4 5" id="KW-0472">Membrane</keyword>
<dbReference type="PANTHER" id="PTHR11040:SF44">
    <property type="entry name" value="PROTEIN ZNTC-RELATED"/>
    <property type="match status" value="1"/>
</dbReference>
<name>A0A1Y2GMK8_9FUNG</name>
<feature type="transmembrane region" description="Helical" evidence="5">
    <location>
        <begin position="430"/>
        <end position="452"/>
    </location>
</feature>
<organism evidence="6 7">
    <name type="scientific">Lobosporangium transversale</name>
    <dbReference type="NCBI Taxonomy" id="64571"/>
    <lineage>
        <taxon>Eukaryota</taxon>
        <taxon>Fungi</taxon>
        <taxon>Fungi incertae sedis</taxon>
        <taxon>Mucoromycota</taxon>
        <taxon>Mortierellomycotina</taxon>
        <taxon>Mortierellomycetes</taxon>
        <taxon>Mortierellales</taxon>
        <taxon>Mortierellaceae</taxon>
        <taxon>Lobosporangium</taxon>
    </lineage>
</organism>
<dbReference type="EMBL" id="MCFF01000023">
    <property type="protein sequence ID" value="ORZ13443.1"/>
    <property type="molecule type" value="Genomic_DNA"/>
</dbReference>
<evidence type="ECO:0000256" key="3">
    <source>
        <dbReference type="ARBA" id="ARBA00022989"/>
    </source>
</evidence>
<dbReference type="OrthoDB" id="448280at2759"/>
<dbReference type="Pfam" id="PF02535">
    <property type="entry name" value="Zip"/>
    <property type="match status" value="2"/>
</dbReference>
<feature type="transmembrane region" description="Helical" evidence="5">
    <location>
        <begin position="46"/>
        <end position="68"/>
    </location>
</feature>
<dbReference type="AlphaFoldDB" id="A0A1Y2GMK8"/>
<dbReference type="InterPro" id="IPR003689">
    <property type="entry name" value="ZIP"/>
</dbReference>
<dbReference type="GO" id="GO:0005886">
    <property type="term" value="C:plasma membrane"/>
    <property type="evidence" value="ECO:0007669"/>
    <property type="project" value="TreeGrafter"/>
</dbReference>
<evidence type="ECO:0000313" key="6">
    <source>
        <dbReference type="EMBL" id="ORZ13443.1"/>
    </source>
</evidence>
<gene>
    <name evidence="6" type="ORF">BCR41DRAFT_337770</name>
</gene>
<dbReference type="Proteomes" id="UP000193648">
    <property type="component" value="Unassembled WGS sequence"/>
</dbReference>
<feature type="transmembrane region" description="Helical" evidence="5">
    <location>
        <begin position="473"/>
        <end position="491"/>
    </location>
</feature>